<name>A0A6N3G315_9BACT</name>
<gene>
    <name evidence="1" type="ORF">PMLFYP103_02724</name>
</gene>
<protein>
    <submittedName>
        <fullName evidence="1">Uncharacterized protein</fullName>
    </submittedName>
</protein>
<dbReference type="EMBL" id="CACRUV010000033">
    <property type="protein sequence ID" value="VYU58615.1"/>
    <property type="molecule type" value="Genomic_DNA"/>
</dbReference>
<dbReference type="AlphaFoldDB" id="A0A6N3G315"/>
<sequence length="66" mass="7537">MLWHDSCCFELPSSVITIMEKNDNILCINYTIKTGTVREQVQNLLKRLLFSSRQAFLLSKTACKAA</sequence>
<organism evidence="1">
    <name type="scientific">Parabacteroides merdae</name>
    <dbReference type="NCBI Taxonomy" id="46503"/>
    <lineage>
        <taxon>Bacteria</taxon>
        <taxon>Pseudomonadati</taxon>
        <taxon>Bacteroidota</taxon>
        <taxon>Bacteroidia</taxon>
        <taxon>Bacteroidales</taxon>
        <taxon>Tannerellaceae</taxon>
        <taxon>Parabacteroides</taxon>
    </lineage>
</organism>
<accession>A0A6N3G315</accession>
<reference evidence="1" key="1">
    <citation type="submission" date="2019-11" db="EMBL/GenBank/DDBJ databases">
        <authorList>
            <person name="Feng L."/>
        </authorList>
    </citation>
    <scope>NUCLEOTIDE SEQUENCE</scope>
    <source>
        <strain evidence="1">PmerdaeLFYP103</strain>
    </source>
</reference>
<evidence type="ECO:0000313" key="1">
    <source>
        <dbReference type="EMBL" id="VYU58615.1"/>
    </source>
</evidence>
<proteinExistence type="predicted"/>